<evidence type="ECO:0000256" key="14">
    <source>
        <dbReference type="ARBA" id="ARBA00023098"/>
    </source>
</evidence>
<dbReference type="EC" id="2.7.7.41" evidence="6 18"/>
<keyword evidence="16" id="KW-0594">Phospholipid biosynthesis</keyword>
<keyword evidence="14" id="KW-0443">Lipid metabolism</keyword>
<keyword evidence="8" id="KW-1003">Cell membrane</keyword>
<dbReference type="GO" id="GO:0005886">
    <property type="term" value="C:plasma membrane"/>
    <property type="evidence" value="ECO:0007669"/>
    <property type="project" value="UniProtKB-SubCell"/>
</dbReference>
<dbReference type="EMBL" id="LBIC01000007">
    <property type="protein sequence ID" value="KKW91340.1"/>
    <property type="molecule type" value="Genomic_DNA"/>
</dbReference>
<evidence type="ECO:0000256" key="8">
    <source>
        <dbReference type="ARBA" id="ARBA00022475"/>
    </source>
</evidence>
<dbReference type="AlphaFoldDB" id="A0A0M3ANC6"/>
<evidence type="ECO:0000256" key="9">
    <source>
        <dbReference type="ARBA" id="ARBA00022516"/>
    </source>
</evidence>
<gene>
    <name evidence="20" type="ORF">YP76_17440</name>
</gene>
<evidence type="ECO:0000256" key="13">
    <source>
        <dbReference type="ARBA" id="ARBA00022989"/>
    </source>
</evidence>
<keyword evidence="21" id="KW-1185">Reference proteome</keyword>
<dbReference type="GO" id="GO:0004605">
    <property type="term" value="F:phosphatidate cytidylyltransferase activity"/>
    <property type="evidence" value="ECO:0007669"/>
    <property type="project" value="UniProtKB-EC"/>
</dbReference>
<keyword evidence="12 18" id="KW-0548">Nucleotidyltransferase</keyword>
<keyword evidence="15 19" id="KW-0472">Membrane</keyword>
<reference evidence="20 21" key="1">
    <citation type="submission" date="2015-04" db="EMBL/GenBank/DDBJ databases">
        <title>Genome sequence of aromatic hydrocarbons-degrading Sphingobium chungbukense DJ77.</title>
        <authorList>
            <person name="Kim Y.-C."/>
            <person name="Chae J.-C."/>
        </authorList>
    </citation>
    <scope>NUCLEOTIDE SEQUENCE [LARGE SCALE GENOMIC DNA]</scope>
    <source>
        <strain evidence="20 21">DJ77</strain>
    </source>
</reference>
<evidence type="ECO:0000256" key="18">
    <source>
        <dbReference type="RuleBase" id="RU003938"/>
    </source>
</evidence>
<comment type="caution">
    <text evidence="20">The sequence shown here is derived from an EMBL/GenBank/DDBJ whole genome shotgun (WGS) entry which is preliminary data.</text>
</comment>
<comment type="pathway">
    <text evidence="3 18">Phospholipid metabolism; CDP-diacylglycerol biosynthesis; CDP-diacylglycerol from sn-glycerol 3-phosphate: step 3/3.</text>
</comment>
<feature type="transmembrane region" description="Helical" evidence="19">
    <location>
        <begin position="61"/>
        <end position="94"/>
    </location>
</feature>
<evidence type="ECO:0000256" key="11">
    <source>
        <dbReference type="ARBA" id="ARBA00022692"/>
    </source>
</evidence>
<evidence type="ECO:0000256" key="5">
    <source>
        <dbReference type="ARBA" id="ARBA00010185"/>
    </source>
</evidence>
<comment type="catalytic activity">
    <reaction evidence="1 18">
        <text>a 1,2-diacyl-sn-glycero-3-phosphate + CTP + H(+) = a CDP-1,2-diacyl-sn-glycerol + diphosphate</text>
        <dbReference type="Rhea" id="RHEA:16229"/>
        <dbReference type="ChEBI" id="CHEBI:15378"/>
        <dbReference type="ChEBI" id="CHEBI:33019"/>
        <dbReference type="ChEBI" id="CHEBI:37563"/>
        <dbReference type="ChEBI" id="CHEBI:58332"/>
        <dbReference type="ChEBI" id="CHEBI:58608"/>
        <dbReference type="EC" id="2.7.7.41"/>
    </reaction>
</comment>
<feature type="transmembrane region" description="Helical" evidence="19">
    <location>
        <begin position="12"/>
        <end position="41"/>
    </location>
</feature>
<evidence type="ECO:0000256" key="15">
    <source>
        <dbReference type="ARBA" id="ARBA00023136"/>
    </source>
</evidence>
<keyword evidence="10 18" id="KW-0808">Transferase</keyword>
<name>A0A0M3ANC6_9SPHN</name>
<evidence type="ECO:0000256" key="3">
    <source>
        <dbReference type="ARBA" id="ARBA00005119"/>
    </source>
</evidence>
<evidence type="ECO:0000256" key="10">
    <source>
        <dbReference type="ARBA" id="ARBA00022679"/>
    </source>
</evidence>
<evidence type="ECO:0000256" key="4">
    <source>
        <dbReference type="ARBA" id="ARBA00005189"/>
    </source>
</evidence>
<dbReference type="PROSITE" id="PS01315">
    <property type="entry name" value="CDS"/>
    <property type="match status" value="1"/>
</dbReference>
<feature type="transmembrane region" description="Helical" evidence="19">
    <location>
        <begin position="130"/>
        <end position="148"/>
    </location>
</feature>
<comment type="subcellular location">
    <subcellularLocation>
        <location evidence="2">Cell membrane</location>
        <topology evidence="2">Multi-pass membrane protein</topology>
    </subcellularLocation>
</comment>
<feature type="transmembrane region" description="Helical" evidence="19">
    <location>
        <begin position="238"/>
        <end position="257"/>
    </location>
</feature>
<dbReference type="InterPro" id="IPR000374">
    <property type="entry name" value="PC_trans"/>
</dbReference>
<organism evidence="20 21">
    <name type="scientific">Sphingobium chungbukense</name>
    <dbReference type="NCBI Taxonomy" id="56193"/>
    <lineage>
        <taxon>Bacteria</taxon>
        <taxon>Pseudomonadati</taxon>
        <taxon>Pseudomonadota</taxon>
        <taxon>Alphaproteobacteria</taxon>
        <taxon>Sphingomonadales</taxon>
        <taxon>Sphingomonadaceae</taxon>
        <taxon>Sphingobium</taxon>
    </lineage>
</organism>
<dbReference type="GO" id="GO:0016024">
    <property type="term" value="P:CDP-diacylglycerol biosynthetic process"/>
    <property type="evidence" value="ECO:0007669"/>
    <property type="project" value="UniProtKB-UniPathway"/>
</dbReference>
<evidence type="ECO:0000256" key="19">
    <source>
        <dbReference type="SAM" id="Phobius"/>
    </source>
</evidence>
<dbReference type="PATRIC" id="fig|56193.3.peg.3651"/>
<evidence type="ECO:0000256" key="12">
    <source>
        <dbReference type="ARBA" id="ARBA00022695"/>
    </source>
</evidence>
<dbReference type="PANTHER" id="PTHR46382">
    <property type="entry name" value="PHOSPHATIDATE CYTIDYLYLTRANSFERASE"/>
    <property type="match status" value="1"/>
</dbReference>
<evidence type="ECO:0000256" key="6">
    <source>
        <dbReference type="ARBA" id="ARBA00012487"/>
    </source>
</evidence>
<keyword evidence="11 18" id="KW-0812">Transmembrane</keyword>
<feature type="transmembrane region" description="Helical" evidence="19">
    <location>
        <begin position="169"/>
        <end position="188"/>
    </location>
</feature>
<proteinExistence type="inferred from homology"/>
<evidence type="ECO:0000256" key="17">
    <source>
        <dbReference type="ARBA" id="ARBA00023264"/>
    </source>
</evidence>
<protein>
    <recommendedName>
        <fullName evidence="7 18">Phosphatidate cytidylyltransferase</fullName>
        <ecNumber evidence="6 18">2.7.7.41</ecNumber>
    </recommendedName>
</protein>
<comment type="pathway">
    <text evidence="4">Lipid metabolism.</text>
</comment>
<dbReference type="UniPathway" id="UPA00557">
    <property type="reaction ID" value="UER00614"/>
</dbReference>
<evidence type="ECO:0000256" key="2">
    <source>
        <dbReference type="ARBA" id="ARBA00004651"/>
    </source>
</evidence>
<evidence type="ECO:0000256" key="16">
    <source>
        <dbReference type="ARBA" id="ARBA00023209"/>
    </source>
</evidence>
<dbReference type="STRING" id="56193.YP76_17440"/>
<dbReference type="RefSeq" id="WP_046764854.1">
    <property type="nucleotide sequence ID" value="NZ_LBIC01000007.1"/>
</dbReference>
<evidence type="ECO:0000256" key="1">
    <source>
        <dbReference type="ARBA" id="ARBA00001698"/>
    </source>
</evidence>
<evidence type="ECO:0000313" key="21">
    <source>
        <dbReference type="Proteomes" id="UP000033874"/>
    </source>
</evidence>
<evidence type="ECO:0000313" key="20">
    <source>
        <dbReference type="EMBL" id="KKW91340.1"/>
    </source>
</evidence>
<sequence length="259" mass="26905">MSSELRTRAVVGAILISVALGALFAGGFLFWLLLVVAGVLMQGEWGDLTGATPENRKLAMFAISVPLAILCPVAAGVSWLAFGLMTAAFFFVALVGRSVKLALGVPYIVVPVMALLFLREQAPDLRGLLLAFWALALVWATDIGAYFAGRSIGGPKLAPHVSPSKTWSGLGGGILAALSVGFLLHHFVGLPVQLAAASGLLAVAAQLGDLLESWMKRRAGVKDSGTLLPGHGGVMDRLDGVVAAAPLAAIYYIFLVLSS</sequence>
<keyword evidence="9" id="KW-0444">Lipid biosynthesis</keyword>
<keyword evidence="13 19" id="KW-1133">Transmembrane helix</keyword>
<keyword evidence="17" id="KW-1208">Phospholipid metabolism</keyword>
<comment type="similarity">
    <text evidence="5 18">Belongs to the CDS family.</text>
</comment>
<dbReference type="Proteomes" id="UP000033874">
    <property type="component" value="Unassembled WGS sequence"/>
</dbReference>
<accession>A0A0M3ANC6</accession>
<dbReference type="Pfam" id="PF01148">
    <property type="entry name" value="CTP_transf_1"/>
    <property type="match status" value="1"/>
</dbReference>
<evidence type="ECO:0000256" key="7">
    <source>
        <dbReference type="ARBA" id="ARBA00019373"/>
    </source>
</evidence>
<dbReference type="PANTHER" id="PTHR46382:SF1">
    <property type="entry name" value="PHOSPHATIDATE CYTIDYLYLTRANSFERASE"/>
    <property type="match status" value="1"/>
</dbReference>